<evidence type="ECO:0000313" key="4">
    <source>
        <dbReference type="EMBL" id="KAG0655002.1"/>
    </source>
</evidence>
<dbReference type="Pfam" id="PF01764">
    <property type="entry name" value="Lipase_3"/>
    <property type="match status" value="1"/>
</dbReference>
<keyword evidence="1" id="KW-0378">Hydrolase</keyword>
<dbReference type="InterPro" id="IPR051299">
    <property type="entry name" value="AB_hydrolase_lip/est"/>
</dbReference>
<organism evidence="4 5">
    <name type="scientific">Rhodotorula mucilaginosa</name>
    <name type="common">Yeast</name>
    <name type="synonym">Rhodotorula rubra</name>
    <dbReference type="NCBI Taxonomy" id="5537"/>
    <lineage>
        <taxon>Eukaryota</taxon>
        <taxon>Fungi</taxon>
        <taxon>Dikarya</taxon>
        <taxon>Basidiomycota</taxon>
        <taxon>Pucciniomycotina</taxon>
        <taxon>Microbotryomycetes</taxon>
        <taxon>Sporidiobolales</taxon>
        <taxon>Sporidiobolaceae</taxon>
        <taxon>Rhodotorula</taxon>
    </lineage>
</organism>
<proteinExistence type="predicted"/>
<dbReference type="GO" id="GO:0006629">
    <property type="term" value="P:lipid metabolic process"/>
    <property type="evidence" value="ECO:0007669"/>
    <property type="project" value="InterPro"/>
</dbReference>
<dbReference type="AlphaFoldDB" id="A0A9P6VT67"/>
<dbReference type="Proteomes" id="UP000777482">
    <property type="component" value="Unassembled WGS sequence"/>
</dbReference>
<reference evidence="4 5" key="1">
    <citation type="submission" date="2020-11" db="EMBL/GenBank/DDBJ databases">
        <title>Kefir isolates.</title>
        <authorList>
            <person name="Marcisauskas S."/>
            <person name="Kim Y."/>
            <person name="Blasche S."/>
        </authorList>
    </citation>
    <scope>NUCLEOTIDE SEQUENCE [LARGE SCALE GENOMIC DNA]</scope>
    <source>
        <strain evidence="4 5">KR</strain>
    </source>
</reference>
<dbReference type="InterPro" id="IPR002921">
    <property type="entry name" value="Fungal_lipase-type"/>
</dbReference>
<dbReference type="EMBL" id="PUHQ01000132">
    <property type="protein sequence ID" value="KAG0655002.1"/>
    <property type="molecule type" value="Genomic_DNA"/>
</dbReference>
<protein>
    <recommendedName>
        <fullName evidence="3">Fungal lipase-type domain-containing protein</fullName>
    </recommendedName>
</protein>
<sequence length="417" mass="42598">MLSSAFSTATAAAAAAVALVSFGPASVAAQTEVSSSQFWHERYHGLLSMAAYSDDPTTVCSQTFDDAALQQSFPGSTAPPWQLIQQFGPTASGAQGFSAVIPEMDKIVVVFKGMFGWESTFNMSTTNIGTLLNLGPDCANCTAHAGAVQAYLEVKETTNDFAAEKEMVNSTGHQFSVTGHGFGGMLSIIASLDQGWRGQIKWSHNHGAPRTLNPAAANLYNSLFGGEAGQRVVANNDIVPTLIPESDDYTFTLQGFHIVGNGTSNSTYGYSYDICNTATDPNCLGGDSYEDHLGYYTPIGKCGAPFYGTNDTIELGYLTSASSAFYATATSTYVSPSATSTTESSSTASGFSTVTSASGEAVNTAGPGTGAANAASPSASAGGSTSGALQTAVLPGGSLAAVGIASVLAAAMTLSLA</sequence>
<dbReference type="InterPro" id="IPR029058">
    <property type="entry name" value="AB_hydrolase_fold"/>
</dbReference>
<evidence type="ECO:0000259" key="3">
    <source>
        <dbReference type="Pfam" id="PF01764"/>
    </source>
</evidence>
<evidence type="ECO:0000313" key="5">
    <source>
        <dbReference type="Proteomes" id="UP000777482"/>
    </source>
</evidence>
<keyword evidence="5" id="KW-1185">Reference proteome</keyword>
<dbReference type="OrthoDB" id="426718at2759"/>
<dbReference type="GO" id="GO:0016787">
    <property type="term" value="F:hydrolase activity"/>
    <property type="evidence" value="ECO:0007669"/>
    <property type="project" value="UniProtKB-KW"/>
</dbReference>
<gene>
    <name evidence="4" type="ORF">C6P46_001291</name>
</gene>
<feature type="signal peptide" evidence="2">
    <location>
        <begin position="1"/>
        <end position="29"/>
    </location>
</feature>
<dbReference type="Gene3D" id="3.40.50.1820">
    <property type="entry name" value="alpha/beta hydrolase"/>
    <property type="match status" value="1"/>
</dbReference>
<name>A0A9P6VT67_RHOMI</name>
<dbReference type="SUPFAM" id="SSF53474">
    <property type="entry name" value="alpha/beta-Hydrolases"/>
    <property type="match status" value="1"/>
</dbReference>
<evidence type="ECO:0000256" key="2">
    <source>
        <dbReference type="SAM" id="SignalP"/>
    </source>
</evidence>
<feature type="chain" id="PRO_5040132643" description="Fungal lipase-type domain-containing protein" evidence="2">
    <location>
        <begin position="30"/>
        <end position="417"/>
    </location>
</feature>
<keyword evidence="2" id="KW-0732">Signal</keyword>
<comment type="caution">
    <text evidence="4">The sequence shown here is derived from an EMBL/GenBank/DDBJ whole genome shotgun (WGS) entry which is preliminary data.</text>
</comment>
<dbReference type="PANTHER" id="PTHR46640">
    <property type="entry name" value="TRIACYLGLYCEROL LIPASE, PUTATIVE (AFU_ORTHOLOGUE AFUA_6G06510)-RELATED"/>
    <property type="match status" value="1"/>
</dbReference>
<feature type="domain" description="Fungal lipase-type" evidence="3">
    <location>
        <begin position="110"/>
        <end position="244"/>
    </location>
</feature>
<accession>A0A9P6VT67</accession>
<evidence type="ECO:0000256" key="1">
    <source>
        <dbReference type="ARBA" id="ARBA00022801"/>
    </source>
</evidence>
<dbReference type="PANTHER" id="PTHR46640:SF3">
    <property type="entry name" value="LIPASE LIH1-RELATED"/>
    <property type="match status" value="1"/>
</dbReference>